<dbReference type="GO" id="GO:0015276">
    <property type="term" value="F:ligand-gated monoatomic ion channel activity"/>
    <property type="evidence" value="ECO:0007669"/>
    <property type="project" value="InterPro"/>
</dbReference>
<reference evidence="16" key="2">
    <citation type="journal article" date="2023" name="Commun. Biol.">
        <title>Intrasexual cuticular hydrocarbon dimorphism in a wasp sheds light on hydrocarbon biosynthesis genes in Hymenoptera.</title>
        <authorList>
            <person name="Moris V.C."/>
            <person name="Podsiadlowski L."/>
            <person name="Martin S."/>
            <person name="Oeyen J.P."/>
            <person name="Donath A."/>
            <person name="Petersen M."/>
            <person name="Wilbrandt J."/>
            <person name="Misof B."/>
            <person name="Liedtke D."/>
            <person name="Thamm M."/>
            <person name="Scheiner R."/>
            <person name="Schmitt T."/>
            <person name="Niehuis O."/>
        </authorList>
    </citation>
    <scope>NUCLEOTIDE SEQUENCE</scope>
    <source>
        <strain evidence="16">GBR_01_08_01A</strain>
    </source>
</reference>
<evidence type="ECO:0000256" key="12">
    <source>
        <dbReference type="ARBA" id="ARBA00023303"/>
    </source>
</evidence>
<dbReference type="SUPFAM" id="SSF53850">
    <property type="entry name" value="Periplasmic binding protein-like II"/>
    <property type="match status" value="1"/>
</dbReference>
<feature type="signal peptide" evidence="14">
    <location>
        <begin position="1"/>
        <end position="21"/>
    </location>
</feature>
<evidence type="ECO:0000259" key="15">
    <source>
        <dbReference type="SMART" id="SM00079"/>
    </source>
</evidence>
<keyword evidence="7" id="KW-0406">Ion transport</keyword>
<dbReference type="InterPro" id="IPR019594">
    <property type="entry name" value="Glu/Gly-bd"/>
</dbReference>
<dbReference type="PANTHER" id="PTHR42643:SF24">
    <property type="entry name" value="IONOTROPIC RECEPTOR 60A"/>
    <property type="match status" value="1"/>
</dbReference>
<evidence type="ECO:0000256" key="2">
    <source>
        <dbReference type="ARBA" id="ARBA00008685"/>
    </source>
</evidence>
<keyword evidence="8 13" id="KW-0472">Membrane</keyword>
<keyword evidence="17" id="KW-1185">Reference proteome</keyword>
<protein>
    <recommendedName>
        <fullName evidence="15">Ionotropic glutamate receptor C-terminal domain-containing protein</fullName>
    </recommendedName>
</protein>
<evidence type="ECO:0000256" key="8">
    <source>
        <dbReference type="ARBA" id="ARBA00023136"/>
    </source>
</evidence>
<dbReference type="GO" id="GO:0050906">
    <property type="term" value="P:detection of stimulus involved in sensory perception"/>
    <property type="evidence" value="ECO:0007669"/>
    <property type="project" value="UniProtKB-ARBA"/>
</dbReference>
<proteinExistence type="inferred from homology"/>
<evidence type="ECO:0000256" key="14">
    <source>
        <dbReference type="SAM" id="SignalP"/>
    </source>
</evidence>
<dbReference type="InterPro" id="IPR001320">
    <property type="entry name" value="Iontro_rcpt_C"/>
</dbReference>
<evidence type="ECO:0000256" key="11">
    <source>
        <dbReference type="ARBA" id="ARBA00023286"/>
    </source>
</evidence>
<dbReference type="InterPro" id="IPR052192">
    <property type="entry name" value="Insect_Ionotropic_Sensory_Rcpt"/>
</dbReference>
<keyword evidence="4" id="KW-1003">Cell membrane</keyword>
<evidence type="ECO:0000256" key="1">
    <source>
        <dbReference type="ARBA" id="ARBA00004651"/>
    </source>
</evidence>
<dbReference type="Gene3D" id="3.40.190.10">
    <property type="entry name" value="Periplasmic binding protein-like II"/>
    <property type="match status" value="2"/>
</dbReference>
<evidence type="ECO:0000256" key="9">
    <source>
        <dbReference type="ARBA" id="ARBA00023170"/>
    </source>
</evidence>
<dbReference type="AlphaFoldDB" id="A0AAD9VKB7"/>
<dbReference type="Proteomes" id="UP001258017">
    <property type="component" value="Unassembled WGS sequence"/>
</dbReference>
<keyword evidence="11" id="KW-1071">Ligand-gated ion channel</keyword>
<keyword evidence="10" id="KW-0325">Glycoprotein</keyword>
<evidence type="ECO:0000313" key="17">
    <source>
        <dbReference type="Proteomes" id="UP001258017"/>
    </source>
</evidence>
<name>A0AAD9VKB7_9HYME</name>
<comment type="caution">
    <text evidence="16">The sequence shown here is derived from an EMBL/GenBank/DDBJ whole genome shotgun (WGS) entry which is preliminary data.</text>
</comment>
<keyword evidence="3" id="KW-0813">Transport</keyword>
<gene>
    <name evidence="16" type="ORF">KPH14_005512</name>
</gene>
<keyword evidence="6 13" id="KW-1133">Transmembrane helix</keyword>
<organism evidence="16 17">
    <name type="scientific">Odynerus spinipes</name>
    <dbReference type="NCBI Taxonomy" id="1348599"/>
    <lineage>
        <taxon>Eukaryota</taxon>
        <taxon>Metazoa</taxon>
        <taxon>Ecdysozoa</taxon>
        <taxon>Arthropoda</taxon>
        <taxon>Hexapoda</taxon>
        <taxon>Insecta</taxon>
        <taxon>Pterygota</taxon>
        <taxon>Neoptera</taxon>
        <taxon>Endopterygota</taxon>
        <taxon>Hymenoptera</taxon>
        <taxon>Apocrita</taxon>
        <taxon>Aculeata</taxon>
        <taxon>Vespoidea</taxon>
        <taxon>Vespidae</taxon>
        <taxon>Eumeninae</taxon>
        <taxon>Odynerus</taxon>
    </lineage>
</organism>
<keyword evidence="5 13" id="KW-0812">Transmembrane</keyword>
<reference evidence="16" key="1">
    <citation type="submission" date="2021-08" db="EMBL/GenBank/DDBJ databases">
        <authorList>
            <person name="Misof B."/>
            <person name="Oliver O."/>
            <person name="Podsiadlowski L."/>
            <person name="Donath A."/>
            <person name="Peters R."/>
            <person name="Mayer C."/>
            <person name="Rust J."/>
            <person name="Gunkel S."/>
            <person name="Lesny P."/>
            <person name="Martin S."/>
            <person name="Oeyen J.P."/>
            <person name="Petersen M."/>
            <person name="Panagiotis P."/>
            <person name="Wilbrandt J."/>
            <person name="Tanja T."/>
        </authorList>
    </citation>
    <scope>NUCLEOTIDE SEQUENCE</scope>
    <source>
        <strain evidence="16">GBR_01_08_01A</strain>
        <tissue evidence="16">Thorax + abdomen</tissue>
    </source>
</reference>
<evidence type="ECO:0000256" key="13">
    <source>
        <dbReference type="SAM" id="Phobius"/>
    </source>
</evidence>
<feature type="chain" id="PRO_5042167128" description="Ionotropic glutamate receptor C-terminal domain-containing protein" evidence="14">
    <location>
        <begin position="22"/>
        <end position="591"/>
    </location>
</feature>
<evidence type="ECO:0000256" key="3">
    <source>
        <dbReference type="ARBA" id="ARBA00022448"/>
    </source>
</evidence>
<accession>A0AAD9VKB7</accession>
<comment type="similarity">
    <text evidence="2">Belongs to the glutamate-gated ion channel (TC 1.A.10.1) family.</text>
</comment>
<evidence type="ECO:0000256" key="7">
    <source>
        <dbReference type="ARBA" id="ARBA00023065"/>
    </source>
</evidence>
<evidence type="ECO:0000256" key="4">
    <source>
        <dbReference type="ARBA" id="ARBA00022475"/>
    </source>
</evidence>
<feature type="transmembrane region" description="Helical" evidence="13">
    <location>
        <begin position="335"/>
        <end position="353"/>
    </location>
</feature>
<sequence>MSPKVLLAFLFFLFTGISVIGVSVSTEDYVLLISEVHAYYSASCVLFVQSGNYDDLRVSTMMHTWSREFSRQGILSLSISFTDLVENKRYQHQVVRPLLVILLSTWETLEEFAKVTRRVNVSLPVWFVIFMHAPGNPLEDFCKNPVGNTFNLNFSTEMLILCYDEAILQEWYAVQDNRTRTFNLATWRPGQGLYVTTKKSLYARRSDLFGTVFRVGTVKDSPFIKTTKNGSLTLLFGEVVMELSKTMNFTPKALEPVDAYGNMNNKDHIWNGVIGQVAYGEADFGVAEFTVTNHRLAVVDFTLPLVLSRNRLYMKEPSAANIQWSGYFKAFNPEIWVMIILLIITTPILLTVMKTKGCISGNIVSDNYIHVWGIYCQQGLSEFPSDPSLRLAFISIFVSAIIVSAAYSASLISFLTVTSVSLPFSNLDDFANDGSYKLIVFVNSADYDMFATSKDSVIMKMMKLMKPQEQLPTSLYNGFEQVCQEKVAFYTTEVIKNAISTYLPCKVNFIETGRSDSLAMALPKDSPFTGVLNYHLQRFQDNGIMHRLRELFITKQNTSKASHTAYASYRNASSVTSEERRRYASMAYPWV</sequence>
<evidence type="ECO:0000256" key="6">
    <source>
        <dbReference type="ARBA" id="ARBA00022989"/>
    </source>
</evidence>
<evidence type="ECO:0000256" key="10">
    <source>
        <dbReference type="ARBA" id="ARBA00023180"/>
    </source>
</evidence>
<dbReference type="EMBL" id="JAIFRP010004405">
    <property type="protein sequence ID" value="KAK2576887.1"/>
    <property type="molecule type" value="Genomic_DNA"/>
</dbReference>
<dbReference type="Pfam" id="PF00060">
    <property type="entry name" value="Lig_chan"/>
    <property type="match status" value="1"/>
</dbReference>
<dbReference type="Pfam" id="PF10613">
    <property type="entry name" value="Lig_chan-Glu_bd"/>
    <property type="match status" value="1"/>
</dbReference>
<feature type="domain" description="Ionotropic glutamate receptor C-terminal" evidence="15">
    <location>
        <begin position="212"/>
        <end position="555"/>
    </location>
</feature>
<comment type="subcellular location">
    <subcellularLocation>
        <location evidence="1">Cell membrane</location>
        <topology evidence="1">Multi-pass membrane protein</topology>
    </subcellularLocation>
</comment>
<dbReference type="GO" id="GO:0005886">
    <property type="term" value="C:plasma membrane"/>
    <property type="evidence" value="ECO:0007669"/>
    <property type="project" value="UniProtKB-SubCell"/>
</dbReference>
<feature type="transmembrane region" description="Helical" evidence="13">
    <location>
        <begin position="391"/>
        <end position="415"/>
    </location>
</feature>
<evidence type="ECO:0000313" key="16">
    <source>
        <dbReference type="EMBL" id="KAK2576887.1"/>
    </source>
</evidence>
<evidence type="ECO:0000256" key="5">
    <source>
        <dbReference type="ARBA" id="ARBA00022692"/>
    </source>
</evidence>
<dbReference type="PANTHER" id="PTHR42643">
    <property type="entry name" value="IONOTROPIC RECEPTOR 20A-RELATED"/>
    <property type="match status" value="1"/>
</dbReference>
<keyword evidence="14" id="KW-0732">Signal</keyword>
<keyword evidence="9" id="KW-0675">Receptor</keyword>
<dbReference type="SMART" id="SM00079">
    <property type="entry name" value="PBPe"/>
    <property type="match status" value="1"/>
</dbReference>
<keyword evidence="12" id="KW-0407">Ion channel</keyword>